<evidence type="ECO:0000313" key="3">
    <source>
        <dbReference type="Proteomes" id="UP000251341"/>
    </source>
</evidence>
<reference evidence="2 3" key="1">
    <citation type="submission" date="2017-04" db="EMBL/GenBank/DDBJ databases">
        <title>Unexpected and diverse lifestyles within the genus Limnohabitans.</title>
        <authorList>
            <person name="Kasalicky V."/>
            <person name="Mehrshad M."/>
            <person name="Andrei S.-A."/>
            <person name="Salcher M."/>
            <person name="Kratochvilova H."/>
            <person name="Simek K."/>
            <person name="Ghai R."/>
        </authorList>
    </citation>
    <scope>NUCLEOTIDE SEQUENCE [LARGE SCALE GENOMIC DNA]</scope>
    <source>
        <strain evidence="2 3">MWH-C5</strain>
    </source>
</reference>
<evidence type="ECO:0000313" key="2">
    <source>
        <dbReference type="EMBL" id="PUE58253.1"/>
    </source>
</evidence>
<name>A0A315EK42_9BURK</name>
<dbReference type="Proteomes" id="UP000251341">
    <property type="component" value="Unassembled WGS sequence"/>
</dbReference>
<dbReference type="AlphaFoldDB" id="A0A315EK42"/>
<keyword evidence="3" id="KW-1185">Reference proteome</keyword>
<protein>
    <recommendedName>
        <fullName evidence="4">Cobalt transporter</fullName>
    </recommendedName>
</protein>
<sequence length="128" mass="13395">MAIALVALLAIGPFLHAHYGASQVTGLHVAGVGSVVVSAEPALTMTSFSQDDEPESAAVGVETSYARQAALDVEEQPQSVLILTVFVMAALIQRVVSFLLTPDTQRAGRPSFLAGFPPLPHAPPTSRF</sequence>
<dbReference type="EMBL" id="NESP01000001">
    <property type="protein sequence ID" value="PUE58253.1"/>
    <property type="molecule type" value="Genomic_DNA"/>
</dbReference>
<organism evidence="2 3">
    <name type="scientific">Limnohabitans curvus</name>
    <dbReference type="NCBI Taxonomy" id="323423"/>
    <lineage>
        <taxon>Bacteria</taxon>
        <taxon>Pseudomonadati</taxon>
        <taxon>Pseudomonadota</taxon>
        <taxon>Betaproteobacteria</taxon>
        <taxon>Burkholderiales</taxon>
        <taxon>Comamonadaceae</taxon>
        <taxon>Limnohabitans</taxon>
    </lineage>
</organism>
<gene>
    <name evidence="2" type="ORF">B9Z44_00715</name>
</gene>
<accession>A0A315EK42</accession>
<keyword evidence="1" id="KW-0732">Signal</keyword>
<evidence type="ECO:0000256" key="1">
    <source>
        <dbReference type="SAM" id="SignalP"/>
    </source>
</evidence>
<proteinExistence type="predicted"/>
<feature type="signal peptide" evidence="1">
    <location>
        <begin position="1"/>
        <end position="17"/>
    </location>
</feature>
<evidence type="ECO:0008006" key="4">
    <source>
        <dbReference type="Google" id="ProtNLM"/>
    </source>
</evidence>
<feature type="chain" id="PRO_5016453006" description="Cobalt transporter" evidence="1">
    <location>
        <begin position="18"/>
        <end position="128"/>
    </location>
</feature>
<comment type="caution">
    <text evidence="2">The sequence shown here is derived from an EMBL/GenBank/DDBJ whole genome shotgun (WGS) entry which is preliminary data.</text>
</comment>